<dbReference type="Proteomes" id="UP000324222">
    <property type="component" value="Unassembled WGS sequence"/>
</dbReference>
<evidence type="ECO:0000313" key="2">
    <source>
        <dbReference type="EMBL" id="MPC59143.1"/>
    </source>
</evidence>
<keyword evidence="3" id="KW-1185">Reference proteome</keyword>
<evidence type="ECO:0000313" key="3">
    <source>
        <dbReference type="Proteomes" id="UP000324222"/>
    </source>
</evidence>
<gene>
    <name evidence="2" type="ORF">E2C01_053158</name>
</gene>
<keyword evidence="1" id="KW-1133">Transmembrane helix</keyword>
<protein>
    <submittedName>
        <fullName evidence="2">Uncharacterized protein</fullName>
    </submittedName>
</protein>
<evidence type="ECO:0000256" key="1">
    <source>
        <dbReference type="SAM" id="Phobius"/>
    </source>
</evidence>
<dbReference type="EMBL" id="VSRR010016297">
    <property type="protein sequence ID" value="MPC59143.1"/>
    <property type="molecule type" value="Genomic_DNA"/>
</dbReference>
<proteinExistence type="predicted"/>
<keyword evidence="1" id="KW-0812">Transmembrane</keyword>
<keyword evidence="1" id="KW-0472">Membrane</keyword>
<sequence length="213" mass="24261">MSYIPTLSFLSFHFVWQRHKGDQFHVANSPHLCKEIHCSSWNGDCKQGRQLHTSHPCHQSTPHPPLPSAFTPPSSAISLHPSPPCLTLSRFLIQPPAPCFSLHVPMSIPLSFPSAPTLSFLSLVLPPLLFFFILFFSFHLFFPVFSSSIPFFPYRFPSNFPNLVSTPYLSPSLPHLFHILILFLLHHCHDSCHAPSICRASINPHRHDKWKQL</sequence>
<reference evidence="2 3" key="1">
    <citation type="submission" date="2019-05" db="EMBL/GenBank/DDBJ databases">
        <title>Another draft genome of Portunus trituberculatus and its Hox gene families provides insights of decapod evolution.</title>
        <authorList>
            <person name="Jeong J.-H."/>
            <person name="Song I."/>
            <person name="Kim S."/>
            <person name="Choi T."/>
            <person name="Kim D."/>
            <person name="Ryu S."/>
            <person name="Kim W."/>
        </authorList>
    </citation>
    <scope>NUCLEOTIDE SEQUENCE [LARGE SCALE GENOMIC DNA]</scope>
    <source>
        <tissue evidence="2">Muscle</tissue>
    </source>
</reference>
<dbReference type="AlphaFoldDB" id="A0A5B7GNK2"/>
<organism evidence="2 3">
    <name type="scientific">Portunus trituberculatus</name>
    <name type="common">Swimming crab</name>
    <name type="synonym">Neptunus trituberculatus</name>
    <dbReference type="NCBI Taxonomy" id="210409"/>
    <lineage>
        <taxon>Eukaryota</taxon>
        <taxon>Metazoa</taxon>
        <taxon>Ecdysozoa</taxon>
        <taxon>Arthropoda</taxon>
        <taxon>Crustacea</taxon>
        <taxon>Multicrustacea</taxon>
        <taxon>Malacostraca</taxon>
        <taxon>Eumalacostraca</taxon>
        <taxon>Eucarida</taxon>
        <taxon>Decapoda</taxon>
        <taxon>Pleocyemata</taxon>
        <taxon>Brachyura</taxon>
        <taxon>Eubrachyura</taxon>
        <taxon>Portunoidea</taxon>
        <taxon>Portunidae</taxon>
        <taxon>Portuninae</taxon>
        <taxon>Portunus</taxon>
    </lineage>
</organism>
<feature type="transmembrane region" description="Helical" evidence="1">
    <location>
        <begin position="120"/>
        <end position="145"/>
    </location>
</feature>
<accession>A0A5B7GNK2</accession>
<comment type="caution">
    <text evidence="2">The sequence shown here is derived from an EMBL/GenBank/DDBJ whole genome shotgun (WGS) entry which is preliminary data.</text>
</comment>
<name>A0A5B7GNK2_PORTR</name>